<evidence type="ECO:0000313" key="3">
    <source>
        <dbReference type="EMBL" id="AXE19276.1"/>
    </source>
</evidence>
<dbReference type="EMBL" id="CP030850">
    <property type="protein sequence ID" value="AXE19276.1"/>
    <property type="molecule type" value="Genomic_DNA"/>
</dbReference>
<dbReference type="CDD" id="cd04186">
    <property type="entry name" value="GT_2_like_c"/>
    <property type="match status" value="1"/>
</dbReference>
<keyword evidence="1" id="KW-0812">Transmembrane</keyword>
<keyword evidence="3" id="KW-0808">Transferase</keyword>
<evidence type="ECO:0000259" key="2">
    <source>
        <dbReference type="Pfam" id="PF00535"/>
    </source>
</evidence>
<accession>A0A344TKV5</accession>
<dbReference type="InterPro" id="IPR001173">
    <property type="entry name" value="Glyco_trans_2-like"/>
</dbReference>
<dbReference type="OrthoDB" id="9771846at2"/>
<keyword evidence="4" id="KW-1185">Reference proteome</keyword>
<dbReference type="InterPro" id="IPR029044">
    <property type="entry name" value="Nucleotide-diphossugar_trans"/>
</dbReference>
<dbReference type="Proteomes" id="UP000251993">
    <property type="component" value="Chromosome"/>
</dbReference>
<keyword evidence="1" id="KW-1133">Transmembrane helix</keyword>
<dbReference type="KEGG" id="run:DR864_16720"/>
<dbReference type="PANTHER" id="PTHR43179:SF7">
    <property type="entry name" value="RHAMNOSYLTRANSFERASE WBBL"/>
    <property type="match status" value="1"/>
</dbReference>
<dbReference type="PANTHER" id="PTHR43179">
    <property type="entry name" value="RHAMNOSYLTRANSFERASE WBBL"/>
    <property type="match status" value="1"/>
</dbReference>
<reference evidence="3 4" key="1">
    <citation type="submission" date="2018-07" db="EMBL/GenBank/DDBJ databases">
        <title>Genome sequencing of Runella.</title>
        <authorList>
            <person name="Baek M.-G."/>
            <person name="Yi H."/>
        </authorList>
    </citation>
    <scope>NUCLEOTIDE SEQUENCE [LARGE SCALE GENOMIC DNA]</scope>
    <source>
        <strain evidence="3 4">HYN0085</strain>
    </source>
</reference>
<feature type="transmembrane region" description="Helical" evidence="1">
    <location>
        <begin position="258"/>
        <end position="278"/>
    </location>
</feature>
<organism evidence="3 4">
    <name type="scientific">Runella rosea</name>
    <dbReference type="NCBI Taxonomy" id="2259595"/>
    <lineage>
        <taxon>Bacteria</taxon>
        <taxon>Pseudomonadati</taxon>
        <taxon>Bacteroidota</taxon>
        <taxon>Cytophagia</taxon>
        <taxon>Cytophagales</taxon>
        <taxon>Spirosomataceae</taxon>
        <taxon>Runella</taxon>
    </lineage>
</organism>
<proteinExistence type="predicted"/>
<name>A0A344TKV5_9BACT</name>
<dbReference type="RefSeq" id="WP_114068059.1">
    <property type="nucleotide sequence ID" value="NZ_CP030850.1"/>
</dbReference>
<dbReference type="Gene3D" id="3.90.550.10">
    <property type="entry name" value="Spore Coat Polysaccharide Biosynthesis Protein SpsA, Chain A"/>
    <property type="match status" value="1"/>
</dbReference>
<feature type="domain" description="Glycosyltransferase 2-like" evidence="2">
    <location>
        <begin position="4"/>
        <end position="132"/>
    </location>
</feature>
<gene>
    <name evidence="3" type="ORF">DR864_16720</name>
</gene>
<dbReference type="AlphaFoldDB" id="A0A344TKV5"/>
<dbReference type="Pfam" id="PF00535">
    <property type="entry name" value="Glycos_transf_2"/>
    <property type="match status" value="1"/>
</dbReference>
<dbReference type="GO" id="GO:0016740">
    <property type="term" value="F:transferase activity"/>
    <property type="evidence" value="ECO:0007669"/>
    <property type="project" value="UniProtKB-KW"/>
</dbReference>
<protein>
    <submittedName>
        <fullName evidence="3">Glycosyltransferase family 2 protein</fullName>
    </submittedName>
</protein>
<sequence>MDVSIIIIHYKTLKLTTDCIRSIYEHTKGVSFEIIVVDNDSQDGAGEIITREFRDVQWLNMGYNAGFSRANNAGIRASKGRYYLLLNSDTELIEDTITRCVQRLDTQPETVACGGVQLFSDRTPRPFYRSLAIFKRTLYVLPPGQIFKTLLEKLIPETHYDDPDQVDWIPAAFLLAKREAVDKAGLLDEDFFLYGEDVEWNCRLGRVGKLKVFEDCGYIHHEWGSNPKRKEVLITIINRFYPQIQLSNLVWVRKEFGIGRYLGLMLNYYLMIPVYFGWKIALNASKFRNPFGELEQQKDFTRKVWLFSTYFWKIIRNKPYFYKLDPKSHV</sequence>
<dbReference type="SUPFAM" id="SSF53448">
    <property type="entry name" value="Nucleotide-diphospho-sugar transferases"/>
    <property type="match status" value="1"/>
</dbReference>
<keyword evidence="1" id="KW-0472">Membrane</keyword>
<evidence type="ECO:0000313" key="4">
    <source>
        <dbReference type="Proteomes" id="UP000251993"/>
    </source>
</evidence>
<evidence type="ECO:0000256" key="1">
    <source>
        <dbReference type="SAM" id="Phobius"/>
    </source>
</evidence>